<dbReference type="EnsemblMetazoa" id="GPPI037406-RA">
    <property type="protein sequence ID" value="GPPI037406-PA"/>
    <property type="gene ID" value="GPPI037406"/>
</dbReference>
<reference evidence="1" key="2">
    <citation type="submission" date="2020-05" db="UniProtKB">
        <authorList>
            <consortium name="EnsemblMetazoa"/>
        </authorList>
    </citation>
    <scope>IDENTIFICATION</scope>
    <source>
        <strain evidence="1">IAEA</strain>
    </source>
</reference>
<accession>A0A1B0BQH1</accession>
<reference evidence="2" key="1">
    <citation type="submission" date="2015-01" db="EMBL/GenBank/DDBJ databases">
        <authorList>
            <person name="Aksoy S."/>
            <person name="Warren W."/>
            <person name="Wilson R.K."/>
        </authorList>
    </citation>
    <scope>NUCLEOTIDE SEQUENCE [LARGE SCALE GENOMIC DNA]</scope>
    <source>
        <strain evidence="2">IAEA</strain>
    </source>
</reference>
<dbReference type="AlphaFoldDB" id="A0A1B0BQH1"/>
<sequence length="372" mass="41416">MCVACLFDRELFCWYPTILSLLPLPPLPEDFKITKALGLLRELLMDLNDNGLFCLPLFDDCCCCSEAVSASPLEVREFSLVESFLRFGVNYGSYSYKDAGLLAANGDDTLVCELRLSSRIRSPLRSLSLLRLSYSSDSDLMALERRLCRFSFLKHIQAPIKANIVPNMDVSVKPLRGAPPISSTRHCNETELEVVPITAMMGADGGTKEEQGTLYLVTIPLGRRGGSQLIMTEDSEFTTDFTRSGASGTASSVVQDTVGLTTPSPALCDSKDVVADRILCMSRNFNSLAELTVSNFNRVFRTGRTIHEGERLFLLVSLPEMKQRYYLGVNRSYLHLYGFKKNELFSGMNVLKENECLIENAILKTGFLPMED</sequence>
<proteinExistence type="predicted"/>
<evidence type="ECO:0000313" key="2">
    <source>
        <dbReference type="Proteomes" id="UP000092460"/>
    </source>
</evidence>
<protein>
    <submittedName>
        <fullName evidence="1">Uncharacterized protein</fullName>
    </submittedName>
</protein>
<dbReference type="VEuPathDB" id="VectorBase:GPPI037406"/>
<keyword evidence="2" id="KW-1185">Reference proteome</keyword>
<evidence type="ECO:0000313" key="1">
    <source>
        <dbReference type="EnsemblMetazoa" id="GPPI037406-PA"/>
    </source>
</evidence>
<organism evidence="1 2">
    <name type="scientific">Glossina palpalis gambiensis</name>
    <dbReference type="NCBI Taxonomy" id="67801"/>
    <lineage>
        <taxon>Eukaryota</taxon>
        <taxon>Metazoa</taxon>
        <taxon>Ecdysozoa</taxon>
        <taxon>Arthropoda</taxon>
        <taxon>Hexapoda</taxon>
        <taxon>Insecta</taxon>
        <taxon>Pterygota</taxon>
        <taxon>Neoptera</taxon>
        <taxon>Endopterygota</taxon>
        <taxon>Diptera</taxon>
        <taxon>Brachycera</taxon>
        <taxon>Muscomorpha</taxon>
        <taxon>Hippoboscoidea</taxon>
        <taxon>Glossinidae</taxon>
        <taxon>Glossina</taxon>
    </lineage>
</organism>
<name>A0A1B0BQH1_9MUSC</name>
<dbReference type="Proteomes" id="UP000092460">
    <property type="component" value="Unassembled WGS sequence"/>
</dbReference>
<dbReference type="EMBL" id="JXJN01018627">
    <property type="status" value="NOT_ANNOTATED_CDS"/>
    <property type="molecule type" value="Genomic_DNA"/>
</dbReference>